<dbReference type="PROSITE" id="PS51462">
    <property type="entry name" value="NUDIX"/>
    <property type="match status" value="1"/>
</dbReference>
<dbReference type="InterPro" id="IPR015797">
    <property type="entry name" value="NUDIX_hydrolase-like_dom_sf"/>
</dbReference>
<dbReference type="Pfam" id="PF00293">
    <property type="entry name" value="NUDIX"/>
    <property type="match status" value="1"/>
</dbReference>
<dbReference type="EMBL" id="BONZ01000001">
    <property type="protein sequence ID" value="GIH11851.1"/>
    <property type="molecule type" value="Genomic_DNA"/>
</dbReference>
<dbReference type="InterPro" id="IPR000086">
    <property type="entry name" value="NUDIX_hydrolase_dom"/>
</dbReference>
<dbReference type="Gene3D" id="3.90.79.10">
    <property type="entry name" value="Nucleoside Triphosphate Pyrophosphohydrolase"/>
    <property type="match status" value="1"/>
</dbReference>
<dbReference type="PANTHER" id="PTHR43046:SF16">
    <property type="entry name" value="ADP-RIBOSE PYROPHOSPHATASE YJHB-RELATED"/>
    <property type="match status" value="1"/>
</dbReference>
<keyword evidence="7" id="KW-1185">Reference proteome</keyword>
<evidence type="ECO:0000256" key="4">
    <source>
        <dbReference type="RuleBase" id="RU003476"/>
    </source>
</evidence>
<comment type="similarity">
    <text evidence="2 4">Belongs to the Nudix hydrolase family.</text>
</comment>
<evidence type="ECO:0000259" key="5">
    <source>
        <dbReference type="PROSITE" id="PS51462"/>
    </source>
</evidence>
<protein>
    <recommendedName>
        <fullName evidence="5">Nudix hydrolase domain-containing protein</fullName>
    </recommendedName>
</protein>
<keyword evidence="3 4" id="KW-0378">Hydrolase</keyword>
<dbReference type="PROSITE" id="PS00893">
    <property type="entry name" value="NUDIX_BOX"/>
    <property type="match status" value="1"/>
</dbReference>
<evidence type="ECO:0000313" key="6">
    <source>
        <dbReference type="EMBL" id="GIH11851.1"/>
    </source>
</evidence>
<dbReference type="AlphaFoldDB" id="A0A8J3QJQ7"/>
<sequence length="150" mass="16419">MLPDDERRHRMLVRVHTILRAGDRAVFTRRAAGLAAGGRWQLPGGHVEEGESVVQAAIREALEEVGVRIAAEDTRFVHLVNHRVATGATRLALFFEATTWTGDPRNAEPDTCDGIGFYPLAEPPGPLVPYIAEGLAGYRLGTTFATMGWR</sequence>
<proteinExistence type="inferred from homology"/>
<evidence type="ECO:0000256" key="2">
    <source>
        <dbReference type="ARBA" id="ARBA00005582"/>
    </source>
</evidence>
<gene>
    <name evidence="6" type="ORF">Raf01_00230</name>
</gene>
<dbReference type="InterPro" id="IPR020084">
    <property type="entry name" value="NUDIX_hydrolase_CS"/>
</dbReference>
<dbReference type="PRINTS" id="PR00502">
    <property type="entry name" value="NUDIXFAMILY"/>
</dbReference>
<dbReference type="GO" id="GO:0016787">
    <property type="term" value="F:hydrolase activity"/>
    <property type="evidence" value="ECO:0007669"/>
    <property type="project" value="UniProtKB-KW"/>
</dbReference>
<name>A0A8J3QJQ7_9ACTN</name>
<dbReference type="InterPro" id="IPR020476">
    <property type="entry name" value="Nudix_hydrolase"/>
</dbReference>
<dbReference type="CDD" id="cd04683">
    <property type="entry name" value="NUDIX_Hydrolase"/>
    <property type="match status" value="1"/>
</dbReference>
<accession>A0A8J3QJQ7</accession>
<evidence type="ECO:0000256" key="1">
    <source>
        <dbReference type="ARBA" id="ARBA00001946"/>
    </source>
</evidence>
<dbReference type="SUPFAM" id="SSF55811">
    <property type="entry name" value="Nudix"/>
    <property type="match status" value="1"/>
</dbReference>
<organism evidence="6 7">
    <name type="scientific">Rugosimonospora africana</name>
    <dbReference type="NCBI Taxonomy" id="556532"/>
    <lineage>
        <taxon>Bacteria</taxon>
        <taxon>Bacillati</taxon>
        <taxon>Actinomycetota</taxon>
        <taxon>Actinomycetes</taxon>
        <taxon>Micromonosporales</taxon>
        <taxon>Micromonosporaceae</taxon>
        <taxon>Rugosimonospora</taxon>
    </lineage>
</organism>
<evidence type="ECO:0000313" key="7">
    <source>
        <dbReference type="Proteomes" id="UP000642748"/>
    </source>
</evidence>
<dbReference type="PANTHER" id="PTHR43046">
    <property type="entry name" value="GDP-MANNOSE MANNOSYL HYDROLASE"/>
    <property type="match status" value="1"/>
</dbReference>
<feature type="domain" description="Nudix hydrolase" evidence="5">
    <location>
        <begin position="8"/>
        <end position="140"/>
    </location>
</feature>
<dbReference type="Proteomes" id="UP000642748">
    <property type="component" value="Unassembled WGS sequence"/>
</dbReference>
<evidence type="ECO:0000256" key="3">
    <source>
        <dbReference type="ARBA" id="ARBA00022801"/>
    </source>
</evidence>
<reference evidence="6" key="1">
    <citation type="submission" date="2021-01" db="EMBL/GenBank/DDBJ databases">
        <title>Whole genome shotgun sequence of Rugosimonospora africana NBRC 104875.</title>
        <authorList>
            <person name="Komaki H."/>
            <person name="Tamura T."/>
        </authorList>
    </citation>
    <scope>NUCLEOTIDE SEQUENCE</scope>
    <source>
        <strain evidence="6">NBRC 104875</strain>
    </source>
</reference>
<comment type="cofactor">
    <cofactor evidence="1">
        <name>Mg(2+)</name>
        <dbReference type="ChEBI" id="CHEBI:18420"/>
    </cofactor>
</comment>
<comment type="caution">
    <text evidence="6">The sequence shown here is derived from an EMBL/GenBank/DDBJ whole genome shotgun (WGS) entry which is preliminary data.</text>
</comment>